<gene>
    <name evidence="2" type="ORF">E2C01_060320</name>
</gene>
<organism evidence="2 3">
    <name type="scientific">Portunus trituberculatus</name>
    <name type="common">Swimming crab</name>
    <name type="synonym">Neptunus trituberculatus</name>
    <dbReference type="NCBI Taxonomy" id="210409"/>
    <lineage>
        <taxon>Eukaryota</taxon>
        <taxon>Metazoa</taxon>
        <taxon>Ecdysozoa</taxon>
        <taxon>Arthropoda</taxon>
        <taxon>Crustacea</taxon>
        <taxon>Multicrustacea</taxon>
        <taxon>Malacostraca</taxon>
        <taxon>Eumalacostraca</taxon>
        <taxon>Eucarida</taxon>
        <taxon>Decapoda</taxon>
        <taxon>Pleocyemata</taxon>
        <taxon>Brachyura</taxon>
        <taxon>Eubrachyura</taxon>
        <taxon>Portunoidea</taxon>
        <taxon>Portunidae</taxon>
        <taxon>Portuninae</taxon>
        <taxon>Portunus</taxon>
    </lineage>
</organism>
<evidence type="ECO:0000313" key="3">
    <source>
        <dbReference type="Proteomes" id="UP000324222"/>
    </source>
</evidence>
<dbReference type="EMBL" id="VSRR010024400">
    <property type="protein sequence ID" value="MPC66174.1"/>
    <property type="molecule type" value="Genomic_DNA"/>
</dbReference>
<protein>
    <submittedName>
        <fullName evidence="2">Uncharacterized protein</fullName>
    </submittedName>
</protein>
<evidence type="ECO:0000256" key="1">
    <source>
        <dbReference type="SAM" id="MobiDB-lite"/>
    </source>
</evidence>
<keyword evidence="3" id="KW-1185">Reference proteome</keyword>
<dbReference type="AlphaFoldDB" id="A0A5B7HBQ9"/>
<name>A0A5B7HBQ9_PORTR</name>
<dbReference type="OrthoDB" id="6366904at2759"/>
<feature type="compositionally biased region" description="Low complexity" evidence="1">
    <location>
        <begin position="195"/>
        <end position="205"/>
    </location>
</feature>
<sequence length="215" mass="24784">MRYMTKPNQAACSTILHMFYMQAIRSVIEYTASCIFTASNTSIDVLEKIQNKALRLILGAPAWTMLCNMQLEANHPSLHNRIQTTNFSHIQKFIRRENSQLHLKISQAQHQDPTVFTKKTWVNHIANGIKELGAQQLFNNFEMDPPNDTYRVPPPWQEKELTTTIHRLSHSKDKLKSEGSARTRDQSTTDKESRSITQTTQSTTEEQQRHLCVTT</sequence>
<accession>A0A5B7HBQ9</accession>
<feature type="region of interest" description="Disordered" evidence="1">
    <location>
        <begin position="169"/>
        <end position="215"/>
    </location>
</feature>
<comment type="caution">
    <text evidence="2">The sequence shown here is derived from an EMBL/GenBank/DDBJ whole genome shotgun (WGS) entry which is preliminary data.</text>
</comment>
<dbReference type="Proteomes" id="UP000324222">
    <property type="component" value="Unassembled WGS sequence"/>
</dbReference>
<reference evidence="2 3" key="1">
    <citation type="submission" date="2019-05" db="EMBL/GenBank/DDBJ databases">
        <title>Another draft genome of Portunus trituberculatus and its Hox gene families provides insights of decapod evolution.</title>
        <authorList>
            <person name="Jeong J.-H."/>
            <person name="Song I."/>
            <person name="Kim S."/>
            <person name="Choi T."/>
            <person name="Kim D."/>
            <person name="Ryu S."/>
            <person name="Kim W."/>
        </authorList>
    </citation>
    <scope>NUCLEOTIDE SEQUENCE [LARGE SCALE GENOMIC DNA]</scope>
    <source>
        <tissue evidence="2">Muscle</tissue>
    </source>
</reference>
<proteinExistence type="predicted"/>
<evidence type="ECO:0000313" key="2">
    <source>
        <dbReference type="EMBL" id="MPC66174.1"/>
    </source>
</evidence>
<feature type="compositionally biased region" description="Basic and acidic residues" evidence="1">
    <location>
        <begin position="170"/>
        <end position="194"/>
    </location>
</feature>